<comment type="caution">
    <text evidence="1">The sequence shown here is derived from an EMBL/GenBank/DDBJ whole genome shotgun (WGS) entry which is preliminary data.</text>
</comment>
<name>A0ABQ5G656_9ASTR</name>
<organism evidence="1 2">
    <name type="scientific">Tanacetum coccineum</name>
    <dbReference type="NCBI Taxonomy" id="301880"/>
    <lineage>
        <taxon>Eukaryota</taxon>
        <taxon>Viridiplantae</taxon>
        <taxon>Streptophyta</taxon>
        <taxon>Embryophyta</taxon>
        <taxon>Tracheophyta</taxon>
        <taxon>Spermatophyta</taxon>
        <taxon>Magnoliopsida</taxon>
        <taxon>eudicotyledons</taxon>
        <taxon>Gunneridae</taxon>
        <taxon>Pentapetalae</taxon>
        <taxon>asterids</taxon>
        <taxon>campanulids</taxon>
        <taxon>Asterales</taxon>
        <taxon>Asteraceae</taxon>
        <taxon>Asteroideae</taxon>
        <taxon>Anthemideae</taxon>
        <taxon>Anthemidinae</taxon>
        <taxon>Tanacetum</taxon>
    </lineage>
</organism>
<reference evidence="1" key="1">
    <citation type="journal article" date="2022" name="Int. J. Mol. Sci.">
        <title>Draft Genome of Tanacetum Coccineum: Genomic Comparison of Closely Related Tanacetum-Family Plants.</title>
        <authorList>
            <person name="Yamashiro T."/>
            <person name="Shiraishi A."/>
            <person name="Nakayama K."/>
            <person name="Satake H."/>
        </authorList>
    </citation>
    <scope>NUCLEOTIDE SEQUENCE</scope>
</reference>
<proteinExistence type="predicted"/>
<keyword evidence="2" id="KW-1185">Reference proteome</keyword>
<dbReference type="Proteomes" id="UP001151760">
    <property type="component" value="Unassembled WGS sequence"/>
</dbReference>
<sequence length="115" mass="12755">MCAPTGCSGAVMGDGDTGVLRVDRGEGYMREVFRSVEDREVGERGVVTWGCCEWRSGVLLQFIDAVREKRLGGTGEYCVGIGFRLWAAEEMLKDQTRSIKGRRVMADKENDDDAQ</sequence>
<evidence type="ECO:0000313" key="1">
    <source>
        <dbReference type="EMBL" id="GJT71131.1"/>
    </source>
</evidence>
<evidence type="ECO:0000313" key="2">
    <source>
        <dbReference type="Proteomes" id="UP001151760"/>
    </source>
</evidence>
<accession>A0ABQ5G656</accession>
<protein>
    <submittedName>
        <fullName evidence="1">Uncharacterized protein</fullName>
    </submittedName>
</protein>
<reference evidence="1" key="2">
    <citation type="submission" date="2022-01" db="EMBL/GenBank/DDBJ databases">
        <authorList>
            <person name="Yamashiro T."/>
            <person name="Shiraishi A."/>
            <person name="Satake H."/>
            <person name="Nakayama K."/>
        </authorList>
    </citation>
    <scope>NUCLEOTIDE SEQUENCE</scope>
</reference>
<dbReference type="EMBL" id="BQNB010018142">
    <property type="protein sequence ID" value="GJT71131.1"/>
    <property type="molecule type" value="Genomic_DNA"/>
</dbReference>
<gene>
    <name evidence="1" type="ORF">Tco_1030417</name>
</gene>